<organism evidence="1 2">
    <name type="scientific">Peronospora destructor</name>
    <dbReference type="NCBI Taxonomy" id="86335"/>
    <lineage>
        <taxon>Eukaryota</taxon>
        <taxon>Sar</taxon>
        <taxon>Stramenopiles</taxon>
        <taxon>Oomycota</taxon>
        <taxon>Peronosporomycetes</taxon>
        <taxon>Peronosporales</taxon>
        <taxon>Peronosporaceae</taxon>
        <taxon>Peronospora</taxon>
    </lineage>
</organism>
<dbReference type="Gene3D" id="3.30.710.10">
    <property type="entry name" value="Potassium Channel Kv1.1, Chain A"/>
    <property type="match status" value="1"/>
</dbReference>
<evidence type="ECO:0000313" key="1">
    <source>
        <dbReference type="EMBL" id="CAI5738674.1"/>
    </source>
</evidence>
<dbReference type="SUPFAM" id="SSF54695">
    <property type="entry name" value="POZ domain"/>
    <property type="match status" value="1"/>
</dbReference>
<name>A0AAV0UP74_9STRA</name>
<accession>A0AAV0UP74</accession>
<evidence type="ECO:0000313" key="2">
    <source>
        <dbReference type="Proteomes" id="UP001162029"/>
    </source>
</evidence>
<dbReference type="EMBL" id="CANTFM010001369">
    <property type="protein sequence ID" value="CAI5738674.1"/>
    <property type="molecule type" value="Genomic_DNA"/>
</dbReference>
<reference evidence="1" key="1">
    <citation type="submission" date="2022-12" db="EMBL/GenBank/DDBJ databases">
        <authorList>
            <person name="Webb A."/>
        </authorList>
    </citation>
    <scope>NUCLEOTIDE SEQUENCE</scope>
    <source>
        <strain evidence="1">Pd1</strain>
    </source>
</reference>
<protein>
    <submittedName>
        <fullName evidence="1">Uncharacterized protein</fullName>
    </submittedName>
</protein>
<proteinExistence type="predicted"/>
<dbReference type="InterPro" id="IPR011333">
    <property type="entry name" value="SKP1/BTB/POZ_sf"/>
</dbReference>
<dbReference type="AlphaFoldDB" id="A0AAV0UP74"/>
<dbReference type="Proteomes" id="UP001162029">
    <property type="component" value="Unassembled WGS sequence"/>
</dbReference>
<gene>
    <name evidence="1" type="ORF">PDE001_LOCUS6978</name>
</gene>
<sequence>MPVDDKKHSKRKFPVAIPGQCDEELQSIEVETLTKRQSRLQLKCMDDTTLNVTYEQAMMSSTLWGLMQDTSETKHVNGVKQHVIPIFDVPTESVQRALDYCRLVGVVQ</sequence>
<comment type="caution">
    <text evidence="1">The sequence shown here is derived from an EMBL/GenBank/DDBJ whole genome shotgun (WGS) entry which is preliminary data.</text>
</comment>
<keyword evidence="2" id="KW-1185">Reference proteome</keyword>